<accession>A0A317T8N8</accession>
<organism evidence="14 15">
    <name type="scientific">Prosthecochloris marina</name>
    <dbReference type="NCBI Taxonomy" id="2017681"/>
    <lineage>
        <taxon>Bacteria</taxon>
        <taxon>Pseudomonadati</taxon>
        <taxon>Chlorobiota</taxon>
        <taxon>Chlorobiia</taxon>
        <taxon>Chlorobiales</taxon>
        <taxon>Chlorobiaceae</taxon>
        <taxon>Prosthecochloris</taxon>
    </lineage>
</organism>
<evidence type="ECO:0000256" key="9">
    <source>
        <dbReference type="ARBA" id="ARBA00022989"/>
    </source>
</evidence>
<comment type="similarity">
    <text evidence="2">Belongs to the HupC/HyaC/HydC family.</text>
</comment>
<dbReference type="PRINTS" id="PR00161">
    <property type="entry name" value="NIHGNASECYTB"/>
</dbReference>
<keyword evidence="3" id="KW-0813">Transport</keyword>
<dbReference type="PANTHER" id="PTHR30485">
    <property type="entry name" value="NI/FE-HYDROGENASE 1 B-TYPE CYTOCHROME SUBUNIT"/>
    <property type="match status" value="1"/>
</dbReference>
<dbReference type="GO" id="GO:0020037">
    <property type="term" value="F:heme binding"/>
    <property type="evidence" value="ECO:0007669"/>
    <property type="project" value="TreeGrafter"/>
</dbReference>
<keyword evidence="5" id="KW-0349">Heme</keyword>
<dbReference type="GO" id="GO:0005506">
    <property type="term" value="F:iron ion binding"/>
    <property type="evidence" value="ECO:0007669"/>
    <property type="project" value="InterPro"/>
</dbReference>
<evidence type="ECO:0000256" key="5">
    <source>
        <dbReference type="ARBA" id="ARBA00022617"/>
    </source>
</evidence>
<dbReference type="Proteomes" id="UP000246278">
    <property type="component" value="Unassembled WGS sequence"/>
</dbReference>
<dbReference type="PANTHER" id="PTHR30485:SF0">
    <property type="entry name" value="NI_FE-HYDROGENASE 1 B-TYPE CYTOCHROME SUBUNIT-RELATED"/>
    <property type="match status" value="1"/>
</dbReference>
<evidence type="ECO:0000259" key="13">
    <source>
        <dbReference type="Pfam" id="PF01292"/>
    </source>
</evidence>
<dbReference type="OrthoDB" id="197262at2"/>
<dbReference type="EMBL" id="PDNZ01000005">
    <property type="protein sequence ID" value="PWW81786.1"/>
    <property type="molecule type" value="Genomic_DNA"/>
</dbReference>
<feature type="transmembrane region" description="Helical" evidence="12">
    <location>
        <begin position="20"/>
        <end position="41"/>
    </location>
</feature>
<evidence type="ECO:0000256" key="6">
    <source>
        <dbReference type="ARBA" id="ARBA00022692"/>
    </source>
</evidence>
<reference evidence="15" key="1">
    <citation type="submission" date="2017-10" db="EMBL/GenBank/DDBJ databases">
        <authorList>
            <person name="Gaisin V.A."/>
            <person name="Rysina M.S."/>
            <person name="Grouzdev D.S."/>
        </authorList>
    </citation>
    <scope>NUCLEOTIDE SEQUENCE [LARGE SCALE GENOMIC DNA]</scope>
    <source>
        <strain evidence="15">V1</strain>
    </source>
</reference>
<keyword evidence="8" id="KW-0249">Electron transport</keyword>
<dbReference type="GO" id="GO:0022904">
    <property type="term" value="P:respiratory electron transport chain"/>
    <property type="evidence" value="ECO:0007669"/>
    <property type="project" value="InterPro"/>
</dbReference>
<dbReference type="InterPro" id="IPR011577">
    <property type="entry name" value="Cyt_b561_bac/Ni-Hgenase"/>
</dbReference>
<evidence type="ECO:0000256" key="10">
    <source>
        <dbReference type="ARBA" id="ARBA00023004"/>
    </source>
</evidence>
<feature type="domain" description="Cytochrome b561 bacterial/Ni-hydrogenase" evidence="13">
    <location>
        <begin position="10"/>
        <end position="217"/>
    </location>
</feature>
<dbReference type="InterPro" id="IPR000516">
    <property type="entry name" value="Ni-dep_Hydgase_cyt-B"/>
</dbReference>
<evidence type="ECO:0000256" key="7">
    <source>
        <dbReference type="ARBA" id="ARBA00022723"/>
    </source>
</evidence>
<dbReference type="InterPro" id="IPR016174">
    <property type="entry name" value="Di-haem_cyt_TM"/>
</dbReference>
<name>A0A317T8N8_9CHLB</name>
<evidence type="ECO:0000256" key="1">
    <source>
        <dbReference type="ARBA" id="ARBA00004651"/>
    </source>
</evidence>
<protein>
    <submittedName>
        <fullName evidence="14">Ni/Fe-hydrogenase, b-type cytochrome subunit</fullName>
    </submittedName>
</protein>
<dbReference type="Pfam" id="PF01292">
    <property type="entry name" value="Ni_hydr_CYTB"/>
    <property type="match status" value="1"/>
</dbReference>
<keyword evidence="6 12" id="KW-0812">Transmembrane</keyword>
<dbReference type="Gene3D" id="1.20.950.20">
    <property type="entry name" value="Transmembrane di-heme cytochromes, Chain C"/>
    <property type="match status" value="1"/>
</dbReference>
<proteinExistence type="inferred from homology"/>
<evidence type="ECO:0000256" key="12">
    <source>
        <dbReference type="SAM" id="Phobius"/>
    </source>
</evidence>
<evidence type="ECO:0000256" key="4">
    <source>
        <dbReference type="ARBA" id="ARBA00022475"/>
    </source>
</evidence>
<dbReference type="GO" id="GO:0005886">
    <property type="term" value="C:plasma membrane"/>
    <property type="evidence" value="ECO:0007669"/>
    <property type="project" value="UniProtKB-SubCell"/>
</dbReference>
<evidence type="ECO:0000313" key="14">
    <source>
        <dbReference type="EMBL" id="PWW81786.1"/>
    </source>
</evidence>
<dbReference type="SUPFAM" id="SSF81342">
    <property type="entry name" value="Transmembrane di-heme cytochromes"/>
    <property type="match status" value="1"/>
</dbReference>
<comment type="caution">
    <text evidence="14">The sequence shown here is derived from an EMBL/GenBank/DDBJ whole genome shotgun (WGS) entry which is preliminary data.</text>
</comment>
<dbReference type="GO" id="GO:0009055">
    <property type="term" value="F:electron transfer activity"/>
    <property type="evidence" value="ECO:0007669"/>
    <property type="project" value="InterPro"/>
</dbReference>
<dbReference type="AlphaFoldDB" id="A0A317T8N8"/>
<dbReference type="NCBIfam" id="TIGR02125">
    <property type="entry name" value="CytB-hydogenase"/>
    <property type="match status" value="1"/>
</dbReference>
<keyword evidence="4" id="KW-1003">Cell membrane</keyword>
<evidence type="ECO:0000256" key="3">
    <source>
        <dbReference type="ARBA" id="ARBA00022448"/>
    </source>
</evidence>
<dbReference type="RefSeq" id="WP_110023433.1">
    <property type="nucleotide sequence ID" value="NZ_PDNZ01000005.1"/>
</dbReference>
<evidence type="ECO:0000256" key="8">
    <source>
        <dbReference type="ARBA" id="ARBA00022982"/>
    </source>
</evidence>
<feature type="transmembrane region" description="Helical" evidence="12">
    <location>
        <begin position="179"/>
        <end position="200"/>
    </location>
</feature>
<evidence type="ECO:0000313" key="15">
    <source>
        <dbReference type="Proteomes" id="UP000246278"/>
    </source>
</evidence>
<sequence>MGRIIEEIYVWKLPVRMYHWINALCITVLLVSGLYIASPYLNPPIGEAVWFKQMSIFRFVHFAAAFIFIANYLFRMYWALFGHDKYARFAGFRPWSPKWWGKPFREQMASYLFLRSDEPRYIGHNPVAAMSYFIFIFLGSLFMIVTGLAMYGENNPGGFTDTLFGWLIPLFGSSYNLHIVHHSVAWIFPFYVILHLYAVFRHDVVDNTSVTSSIITGYKHKVEDEPSLD</sequence>
<feature type="transmembrane region" description="Helical" evidence="12">
    <location>
        <begin position="56"/>
        <end position="74"/>
    </location>
</feature>
<feature type="transmembrane region" description="Helical" evidence="12">
    <location>
        <begin position="129"/>
        <end position="151"/>
    </location>
</feature>
<keyword evidence="10" id="KW-0408">Iron</keyword>
<gene>
    <name evidence="14" type="primary">cybH</name>
    <name evidence="14" type="ORF">CR164_08150</name>
</gene>
<evidence type="ECO:0000256" key="2">
    <source>
        <dbReference type="ARBA" id="ARBA00008622"/>
    </source>
</evidence>
<keyword evidence="9 12" id="KW-1133">Transmembrane helix</keyword>
<comment type="subcellular location">
    <subcellularLocation>
        <location evidence="1">Cell membrane</location>
        <topology evidence="1">Multi-pass membrane protein</topology>
    </subcellularLocation>
</comment>
<keyword evidence="11 12" id="KW-0472">Membrane</keyword>
<keyword evidence="15" id="KW-1185">Reference proteome</keyword>
<keyword evidence="7" id="KW-0479">Metal-binding</keyword>
<evidence type="ECO:0000256" key="11">
    <source>
        <dbReference type="ARBA" id="ARBA00023136"/>
    </source>
</evidence>
<dbReference type="InterPro" id="IPR051542">
    <property type="entry name" value="Hydrogenase_cytochrome"/>
</dbReference>